<evidence type="ECO:0008006" key="3">
    <source>
        <dbReference type="Google" id="ProtNLM"/>
    </source>
</evidence>
<organism evidence="1 2">
    <name type="scientific">Zobellella taiwanensis</name>
    <dbReference type="NCBI Taxonomy" id="347535"/>
    <lineage>
        <taxon>Bacteria</taxon>
        <taxon>Pseudomonadati</taxon>
        <taxon>Pseudomonadota</taxon>
        <taxon>Gammaproteobacteria</taxon>
        <taxon>Aeromonadales</taxon>
        <taxon>Aeromonadaceae</taxon>
        <taxon>Zobellella</taxon>
    </lineage>
</organism>
<comment type="caution">
    <text evidence="1">The sequence shown here is derived from an EMBL/GenBank/DDBJ whole genome shotgun (WGS) entry which is preliminary data.</text>
</comment>
<evidence type="ECO:0000313" key="2">
    <source>
        <dbReference type="Proteomes" id="UP000242181"/>
    </source>
</evidence>
<dbReference type="EMBL" id="PXYH01000008">
    <property type="protein sequence ID" value="PSJ44244.1"/>
    <property type="molecule type" value="Genomic_DNA"/>
</dbReference>
<protein>
    <recommendedName>
        <fullName evidence="3">PIN domain-containing protein</fullName>
    </recommendedName>
</protein>
<gene>
    <name evidence="1" type="ORF">C7I36_07630</name>
</gene>
<evidence type="ECO:0000313" key="1">
    <source>
        <dbReference type="EMBL" id="PSJ44244.1"/>
    </source>
</evidence>
<keyword evidence="2" id="KW-1185">Reference proteome</keyword>
<name>A0A2P7R220_9GAMM</name>
<dbReference type="AlphaFoldDB" id="A0A2P7R220"/>
<accession>A0A2P7R220</accession>
<reference evidence="1 2" key="1">
    <citation type="submission" date="2018-03" db="EMBL/GenBank/DDBJ databases">
        <title>The draft genome of Zobellella taiwanensis JCM 13381.</title>
        <authorList>
            <person name="Liu L."/>
            <person name="Li L."/>
            <person name="Wang T."/>
            <person name="Zhang X."/>
            <person name="Liang L."/>
        </authorList>
    </citation>
    <scope>NUCLEOTIDE SEQUENCE [LARGE SCALE GENOMIC DNA]</scope>
    <source>
        <strain evidence="1 2">JCM 13381</strain>
    </source>
</reference>
<proteinExistence type="predicted"/>
<dbReference type="OrthoDB" id="158697at2"/>
<dbReference type="Proteomes" id="UP000242181">
    <property type="component" value="Unassembled WGS sequence"/>
</dbReference>
<sequence length="172" mass="18618">MTTKKVLILDTSVLCCWLRIPGKETAGPLDDQWTPERIDALIEEDKQRSTFVLPLATLIETGNHIAQAANRRHECAIALASHLAATADAQTPWAAFTDQSALWESDQLKVLAESWPGLAVGGTSIGDATIKDVAEHYAKAGFHVEILTGDAGLKAYEPAKPLPAPPRRRASR</sequence>
<dbReference type="RefSeq" id="WP_106453124.1">
    <property type="nucleotide sequence ID" value="NZ_PXYH01000008.1"/>
</dbReference>